<keyword evidence="2" id="KW-0472">Membrane</keyword>
<protein>
    <submittedName>
        <fullName evidence="3">Uncharacterized protein</fullName>
    </submittedName>
</protein>
<sequence>MVLQKSSASSISPMLPVGSNLFNGASRLRPRFLYCQDLARPPCINLSQNSAIRWLSSDGKPGSDGNRRTSAEERTQNTAADQAKTSKEESSGEGQREKLDPRTFLLGTTARLRRVAEFQGQLGDEIATYAIVVLLGLIILAPIMGQYMRRSDNEYDELDTDDQVVDMARIVKRDFLDKISEGSLEDKGVVHTVIGDVLASKSLQEQAIKFVVTIVQSDQVKAACQKLLKELWNDLIKDPETAAQVIFLLNAAIENPDIRLAVKKLVLDIVEDEEVLEELVRMLQKLGEDQEVLDATKTLLTESAHNALNDPDILDHSMEFATDVVGDDVVQRTAGEALRNTLSYAVQPGMTILFAAAGVGLLFFSVMSLGYARSSEQDAKVLDQAVSGLARSLQPSPRLTDRLWNVITLPFRAISTAVEAVFTTVLLPFHLVQRTVAQMKYTSQAASKAATTTTAWLVGNIQSTYAWVTTGATALSTSVNHYGNVIINFILAPISWLSGSGRNSEQSTTKVTLTETVVAGLSDTWSSVPRETKALAWVSLDRAAESFRLWQSYFPSLFSSKRVVGSE</sequence>
<dbReference type="PANTHER" id="PTHR37935:SF1">
    <property type="entry name" value="CHROMOSOME UNDETERMINED SCAFFOLD_14, WHOLE GENOME SHOTGUN SEQUENCE"/>
    <property type="match status" value="1"/>
</dbReference>
<feature type="transmembrane region" description="Helical" evidence="2">
    <location>
        <begin position="126"/>
        <end position="145"/>
    </location>
</feature>
<reference evidence="3" key="1">
    <citation type="submission" date="2020-06" db="EMBL/GenBank/DDBJ databases">
        <authorList>
            <consortium name="Plant Systems Biology data submission"/>
        </authorList>
    </citation>
    <scope>NUCLEOTIDE SEQUENCE</scope>
    <source>
        <strain evidence="3">D6</strain>
    </source>
</reference>
<organism evidence="3 4">
    <name type="scientific">Seminavis robusta</name>
    <dbReference type="NCBI Taxonomy" id="568900"/>
    <lineage>
        <taxon>Eukaryota</taxon>
        <taxon>Sar</taxon>
        <taxon>Stramenopiles</taxon>
        <taxon>Ochrophyta</taxon>
        <taxon>Bacillariophyta</taxon>
        <taxon>Bacillariophyceae</taxon>
        <taxon>Bacillariophycidae</taxon>
        <taxon>Naviculales</taxon>
        <taxon>Naviculaceae</taxon>
        <taxon>Seminavis</taxon>
    </lineage>
</organism>
<feature type="transmembrane region" description="Helical" evidence="2">
    <location>
        <begin position="352"/>
        <end position="372"/>
    </location>
</feature>
<gene>
    <name evidence="3" type="ORF">SEMRO_83_G044270.1</name>
</gene>
<dbReference type="PANTHER" id="PTHR37935">
    <property type="entry name" value="CHROMOSOME UNDETERMINED SCAFFOLD_14, WHOLE GENOME SHOTGUN SEQUENCE"/>
    <property type="match status" value="1"/>
</dbReference>
<dbReference type="Proteomes" id="UP001153069">
    <property type="component" value="Unassembled WGS sequence"/>
</dbReference>
<evidence type="ECO:0000256" key="1">
    <source>
        <dbReference type="SAM" id="MobiDB-lite"/>
    </source>
</evidence>
<feature type="compositionally biased region" description="Basic and acidic residues" evidence="1">
    <location>
        <begin position="65"/>
        <end position="75"/>
    </location>
</feature>
<evidence type="ECO:0000313" key="3">
    <source>
        <dbReference type="EMBL" id="CAB9500404.1"/>
    </source>
</evidence>
<accession>A0A9N8DIN5</accession>
<feature type="transmembrane region" description="Helical" evidence="2">
    <location>
        <begin position="409"/>
        <end position="432"/>
    </location>
</feature>
<keyword evidence="2" id="KW-1133">Transmembrane helix</keyword>
<feature type="region of interest" description="Disordered" evidence="1">
    <location>
        <begin position="55"/>
        <end position="100"/>
    </location>
</feature>
<name>A0A9N8DIN5_9STRA</name>
<comment type="caution">
    <text evidence="3">The sequence shown here is derived from an EMBL/GenBank/DDBJ whole genome shotgun (WGS) entry which is preliminary data.</text>
</comment>
<dbReference type="EMBL" id="CAICTM010000082">
    <property type="protein sequence ID" value="CAB9500404.1"/>
    <property type="molecule type" value="Genomic_DNA"/>
</dbReference>
<evidence type="ECO:0000313" key="4">
    <source>
        <dbReference type="Proteomes" id="UP001153069"/>
    </source>
</evidence>
<keyword evidence="2" id="KW-0812">Transmembrane</keyword>
<proteinExistence type="predicted"/>
<dbReference type="AlphaFoldDB" id="A0A9N8DIN5"/>
<feature type="compositionally biased region" description="Basic and acidic residues" evidence="1">
    <location>
        <begin position="84"/>
        <end position="100"/>
    </location>
</feature>
<evidence type="ECO:0000256" key="2">
    <source>
        <dbReference type="SAM" id="Phobius"/>
    </source>
</evidence>
<keyword evidence="4" id="KW-1185">Reference proteome</keyword>